<protein>
    <submittedName>
        <fullName evidence="5">HTH-type transcriptional repressor CytR</fullName>
    </submittedName>
</protein>
<dbReference type="GO" id="GO:0000976">
    <property type="term" value="F:transcription cis-regulatory region binding"/>
    <property type="evidence" value="ECO:0007669"/>
    <property type="project" value="TreeGrafter"/>
</dbReference>
<dbReference type="SUPFAM" id="SSF53822">
    <property type="entry name" value="Periplasmic binding protein-like I"/>
    <property type="match status" value="1"/>
</dbReference>
<dbReference type="AlphaFoldDB" id="A0A2Z2NT20"/>
<keyword evidence="1" id="KW-0805">Transcription regulation</keyword>
<keyword evidence="3" id="KW-0804">Transcription</keyword>
<reference evidence="5 6" key="1">
    <citation type="submission" date="2016-12" db="EMBL/GenBank/DDBJ databases">
        <authorList>
            <person name="Song W.-J."/>
            <person name="Kurnit D.M."/>
        </authorList>
    </citation>
    <scope>NUCLEOTIDE SEQUENCE [LARGE SCALE GENOMIC DNA]</scope>
    <source>
        <strain evidence="5 6">IMCC3135</strain>
    </source>
</reference>
<dbReference type="InterPro" id="IPR046335">
    <property type="entry name" value="LacI/GalR-like_sensor"/>
</dbReference>
<proteinExistence type="predicted"/>
<evidence type="ECO:0000256" key="2">
    <source>
        <dbReference type="ARBA" id="ARBA00023125"/>
    </source>
</evidence>
<dbReference type="PANTHER" id="PTHR30146">
    <property type="entry name" value="LACI-RELATED TRANSCRIPTIONAL REPRESSOR"/>
    <property type="match status" value="1"/>
</dbReference>
<dbReference type="PANTHER" id="PTHR30146:SF109">
    <property type="entry name" value="HTH-TYPE TRANSCRIPTIONAL REGULATOR GALS"/>
    <property type="match status" value="1"/>
</dbReference>
<dbReference type="Gene3D" id="1.10.260.40">
    <property type="entry name" value="lambda repressor-like DNA-binding domains"/>
    <property type="match status" value="1"/>
</dbReference>
<dbReference type="KEGG" id="gai:IMCC3135_23115"/>
<dbReference type="Proteomes" id="UP000250079">
    <property type="component" value="Chromosome"/>
</dbReference>
<evidence type="ECO:0000313" key="5">
    <source>
        <dbReference type="EMBL" id="ASJ74692.1"/>
    </source>
</evidence>
<organism evidence="5 6">
    <name type="scientific">Granulosicoccus antarcticus IMCC3135</name>
    <dbReference type="NCBI Taxonomy" id="1192854"/>
    <lineage>
        <taxon>Bacteria</taxon>
        <taxon>Pseudomonadati</taxon>
        <taxon>Pseudomonadota</taxon>
        <taxon>Gammaproteobacteria</taxon>
        <taxon>Chromatiales</taxon>
        <taxon>Granulosicoccaceae</taxon>
        <taxon>Granulosicoccus</taxon>
    </lineage>
</organism>
<gene>
    <name evidence="5" type="primary">cytR_1</name>
    <name evidence="5" type="ORF">IMCC3135_23115</name>
</gene>
<dbReference type="Pfam" id="PF00356">
    <property type="entry name" value="LacI"/>
    <property type="match status" value="1"/>
</dbReference>
<dbReference type="EMBL" id="CP018632">
    <property type="protein sequence ID" value="ASJ74692.1"/>
    <property type="molecule type" value="Genomic_DNA"/>
</dbReference>
<dbReference type="RefSeq" id="WP_088919689.1">
    <property type="nucleotide sequence ID" value="NZ_CP018632.1"/>
</dbReference>
<dbReference type="SMART" id="SM00354">
    <property type="entry name" value="HTH_LACI"/>
    <property type="match status" value="1"/>
</dbReference>
<evidence type="ECO:0000256" key="1">
    <source>
        <dbReference type="ARBA" id="ARBA00023015"/>
    </source>
</evidence>
<feature type="domain" description="HTH lacI-type" evidence="4">
    <location>
        <begin position="20"/>
        <end position="74"/>
    </location>
</feature>
<dbReference type="Pfam" id="PF13377">
    <property type="entry name" value="Peripla_BP_3"/>
    <property type="match status" value="1"/>
</dbReference>
<evidence type="ECO:0000313" key="6">
    <source>
        <dbReference type="Proteomes" id="UP000250079"/>
    </source>
</evidence>
<dbReference type="InterPro" id="IPR010982">
    <property type="entry name" value="Lambda_DNA-bd_dom_sf"/>
</dbReference>
<dbReference type="InterPro" id="IPR000843">
    <property type="entry name" value="HTH_LacI"/>
</dbReference>
<keyword evidence="6" id="KW-1185">Reference proteome</keyword>
<dbReference type="SUPFAM" id="SSF47413">
    <property type="entry name" value="lambda repressor-like DNA-binding domains"/>
    <property type="match status" value="1"/>
</dbReference>
<evidence type="ECO:0000259" key="4">
    <source>
        <dbReference type="PROSITE" id="PS50932"/>
    </source>
</evidence>
<accession>A0A2Z2NT20</accession>
<dbReference type="GO" id="GO:0003700">
    <property type="term" value="F:DNA-binding transcription factor activity"/>
    <property type="evidence" value="ECO:0007669"/>
    <property type="project" value="TreeGrafter"/>
</dbReference>
<name>A0A2Z2NT20_9GAMM</name>
<sequence length="353" mass="38501">MNKTPEHAARKRSRSRKGAPGILDVALRAGVSGATVSRYFNNPDVVRPDTRVRIEKAARELGYIRDRIAGALHGKMSGSVGLIVPTIDHAIFSELIEAFSDRLHQNDRTMLIASHNYDLEREVDIVRSLLERRIDAVALVGRDHSSAAVEMLKVRGIPVVTLWNAIGVQGIPSIGTDNRQVAIDITEHLIRLGHRQIALLFPDTQFNDRARDRKTGALQALKSAGISVPDHWNLPCPYDMATAKSVAIQLLENNPPTAFVCGNDIIAHGVIHAATRLGIKVPAQVSVVGIGDFRGSSAIEPPLTTVRLPACRIGQLAAEALIDKLSFRDGAIRPDHVLPTQLMLRESTARACR</sequence>
<keyword evidence="2" id="KW-0238">DNA-binding</keyword>
<evidence type="ECO:0000256" key="3">
    <source>
        <dbReference type="ARBA" id="ARBA00023163"/>
    </source>
</evidence>
<dbReference type="PROSITE" id="PS50932">
    <property type="entry name" value="HTH_LACI_2"/>
    <property type="match status" value="1"/>
</dbReference>
<dbReference type="Gene3D" id="3.40.50.2300">
    <property type="match status" value="2"/>
</dbReference>
<dbReference type="CDD" id="cd06273">
    <property type="entry name" value="PBP1_LacI-like"/>
    <property type="match status" value="1"/>
</dbReference>
<dbReference type="CDD" id="cd01392">
    <property type="entry name" value="HTH_LacI"/>
    <property type="match status" value="1"/>
</dbReference>
<dbReference type="InterPro" id="IPR028082">
    <property type="entry name" value="Peripla_BP_I"/>
</dbReference>